<dbReference type="PANTHER" id="PTHR30561:SF0">
    <property type="entry name" value="GUANIDINIUM EXPORTER"/>
    <property type="match status" value="1"/>
</dbReference>
<reference evidence="12" key="1">
    <citation type="journal article" date="2019" name="Int. J. Syst. Evol. Microbiol.">
        <title>The Global Catalogue of Microorganisms (GCM) 10K type strain sequencing project: providing services to taxonomists for standard genome sequencing and annotation.</title>
        <authorList>
            <consortium name="The Broad Institute Genomics Platform"/>
            <consortium name="The Broad Institute Genome Sequencing Center for Infectious Disease"/>
            <person name="Wu L."/>
            <person name="Ma J."/>
        </authorList>
    </citation>
    <scope>NUCLEOTIDE SEQUENCE [LARGE SCALE GENOMIC DNA]</scope>
    <source>
        <strain evidence="12">JCM 18424</strain>
    </source>
</reference>
<keyword evidence="12" id="KW-1185">Reference proteome</keyword>
<evidence type="ECO:0000256" key="2">
    <source>
        <dbReference type="ARBA" id="ARBA00022448"/>
    </source>
</evidence>
<feature type="transmembrane region" description="Helical" evidence="10">
    <location>
        <begin position="6"/>
        <end position="27"/>
    </location>
</feature>
<accession>A0ABP9MER6</accession>
<evidence type="ECO:0000313" key="11">
    <source>
        <dbReference type="EMBL" id="GAA5094571.1"/>
    </source>
</evidence>
<dbReference type="Gene3D" id="1.10.3730.20">
    <property type="match status" value="1"/>
</dbReference>
<proteinExistence type="inferred from homology"/>
<evidence type="ECO:0000256" key="3">
    <source>
        <dbReference type="ARBA" id="ARBA00022475"/>
    </source>
</evidence>
<sequence>MDNYQSMIGWGLVALAIAAEMVGIFGLSLYSRGKTIANTILYFGGLAGSFVALYFSFQYLPVSIAYTVLTGVGTAAAVAINIMFFNESKDIKRLVSLALIIAGVCGLKLLYTDDNPEAQRVIQQEHTVSTSIVGDSSDKNIGV</sequence>
<feature type="transmembrane region" description="Helical" evidence="10">
    <location>
        <begin position="94"/>
        <end position="111"/>
    </location>
</feature>
<comment type="similarity">
    <text evidence="7">Belongs to the drug/metabolite transporter (DMT) superfamily. Small multidrug resistance (SMR) (TC 2.A.7.1) family. Gdx/SugE subfamily.</text>
</comment>
<evidence type="ECO:0000256" key="8">
    <source>
        <dbReference type="ARBA" id="ARBA00039168"/>
    </source>
</evidence>
<evidence type="ECO:0000256" key="1">
    <source>
        <dbReference type="ARBA" id="ARBA00004651"/>
    </source>
</evidence>
<dbReference type="PANTHER" id="PTHR30561">
    <property type="entry name" value="SMR FAMILY PROTON-DEPENDENT DRUG EFFLUX TRANSPORTER SUGE"/>
    <property type="match status" value="1"/>
</dbReference>
<feature type="transmembrane region" description="Helical" evidence="10">
    <location>
        <begin position="39"/>
        <end position="57"/>
    </location>
</feature>
<keyword evidence="5 10" id="KW-1133">Transmembrane helix</keyword>
<name>A0ABP9MER6_9GAMM</name>
<protein>
    <recommendedName>
        <fullName evidence="8">Guanidinium exporter</fullName>
    </recommendedName>
</protein>
<dbReference type="Pfam" id="PF00893">
    <property type="entry name" value="Multi_Drug_Res"/>
    <property type="match status" value="1"/>
</dbReference>
<comment type="subcellular location">
    <subcellularLocation>
        <location evidence="1 9">Cell membrane</location>
        <topology evidence="1 9">Multi-pass membrane protein</topology>
    </subcellularLocation>
</comment>
<dbReference type="Proteomes" id="UP001500631">
    <property type="component" value="Unassembled WGS sequence"/>
</dbReference>
<keyword evidence="4 9" id="KW-0812">Transmembrane</keyword>
<keyword evidence="2" id="KW-0813">Transport</keyword>
<keyword evidence="3" id="KW-1003">Cell membrane</keyword>
<dbReference type="EMBL" id="BAABKE010000001">
    <property type="protein sequence ID" value="GAA5094571.1"/>
    <property type="molecule type" value="Genomic_DNA"/>
</dbReference>
<organism evidence="11 12">
    <name type="scientific">Wohlfahrtiimonas larvae</name>
    <dbReference type="NCBI Taxonomy" id="1157986"/>
    <lineage>
        <taxon>Bacteria</taxon>
        <taxon>Pseudomonadati</taxon>
        <taxon>Pseudomonadota</taxon>
        <taxon>Gammaproteobacteria</taxon>
        <taxon>Cardiobacteriales</taxon>
        <taxon>Ignatzschineriaceae</taxon>
        <taxon>Wohlfahrtiimonas</taxon>
    </lineage>
</organism>
<evidence type="ECO:0000313" key="12">
    <source>
        <dbReference type="Proteomes" id="UP001500631"/>
    </source>
</evidence>
<evidence type="ECO:0000256" key="4">
    <source>
        <dbReference type="ARBA" id="ARBA00022692"/>
    </source>
</evidence>
<dbReference type="SUPFAM" id="SSF103481">
    <property type="entry name" value="Multidrug resistance efflux transporter EmrE"/>
    <property type="match status" value="1"/>
</dbReference>
<evidence type="ECO:0000256" key="7">
    <source>
        <dbReference type="ARBA" id="ARBA00038151"/>
    </source>
</evidence>
<keyword evidence="6 10" id="KW-0472">Membrane</keyword>
<feature type="transmembrane region" description="Helical" evidence="10">
    <location>
        <begin position="63"/>
        <end position="82"/>
    </location>
</feature>
<dbReference type="InterPro" id="IPR045324">
    <property type="entry name" value="Small_multidrug_res"/>
</dbReference>
<evidence type="ECO:0000256" key="10">
    <source>
        <dbReference type="SAM" id="Phobius"/>
    </source>
</evidence>
<evidence type="ECO:0000256" key="6">
    <source>
        <dbReference type="ARBA" id="ARBA00023136"/>
    </source>
</evidence>
<dbReference type="InterPro" id="IPR037185">
    <property type="entry name" value="EmrE-like"/>
</dbReference>
<evidence type="ECO:0000256" key="5">
    <source>
        <dbReference type="ARBA" id="ARBA00022989"/>
    </source>
</evidence>
<gene>
    <name evidence="11" type="ORF">GCM10023338_03020</name>
</gene>
<dbReference type="RefSeq" id="WP_077926260.1">
    <property type="nucleotide sequence ID" value="NZ_BAABKE010000001.1"/>
</dbReference>
<dbReference type="InterPro" id="IPR000390">
    <property type="entry name" value="Small_drug/metabolite_transptr"/>
</dbReference>
<evidence type="ECO:0000256" key="9">
    <source>
        <dbReference type="RuleBase" id="RU003942"/>
    </source>
</evidence>
<comment type="caution">
    <text evidence="11">The sequence shown here is derived from an EMBL/GenBank/DDBJ whole genome shotgun (WGS) entry which is preliminary data.</text>
</comment>